<name>A0A1F4NS99_UNCK3</name>
<dbReference type="GO" id="GO:0030435">
    <property type="term" value="P:sporulation resulting in formation of a cellular spore"/>
    <property type="evidence" value="ECO:0007669"/>
    <property type="project" value="InterPro"/>
</dbReference>
<gene>
    <name evidence="3" type="ORF">A2V68_00820</name>
</gene>
<comment type="caution">
    <text evidence="3">The sequence shown here is derived from an EMBL/GenBank/DDBJ whole genome shotgun (WGS) entry which is preliminary data.</text>
</comment>
<dbReference type="Pfam" id="PF08486">
    <property type="entry name" value="SpoIID"/>
    <property type="match status" value="1"/>
</dbReference>
<proteinExistence type="predicted"/>
<keyword evidence="1" id="KW-0732">Signal</keyword>
<dbReference type="InterPro" id="IPR013783">
    <property type="entry name" value="Ig-like_fold"/>
</dbReference>
<organism evidence="3 4">
    <name type="scientific">candidate division Kazan bacterium RBG_13_50_9</name>
    <dbReference type="NCBI Taxonomy" id="1798535"/>
    <lineage>
        <taxon>Bacteria</taxon>
        <taxon>Bacteria division Kazan-3B-28</taxon>
    </lineage>
</organism>
<sequence length="781" mass="84671">MLKQIAVSTLIGIVWLCLAAGGVAQPVFGAEAYLAKWVAQSDTVSLKAGERASVWVEIQNTGTATWANSGDSAVKVGTVRRRDRSSALYSISWLSNNRAASAVAAQVAPGEIGRFVFDVTSSLSAGQHREYFGLVAEGVSWFTNFEFYMDVMVLPTTFAGEMVSSLPAVKLKSGETYRLTLQVKNKSDVAWQCSGPNAVKVGTAGPLDRASVFFDPSWTGRNRVAALATDVPVGGVAEFSITLAAPARVGQYTEKFAIVAEQLAWIKDTTFSIGITVEPAIYAAAFVRKSDDLVLAPGEEGTLWVELRNEGNTIWQSSGERTARLGTAHPLDRSSDFYHSSWLGSNRAAVVEQDTPPGAVGRFTIVVRAPEKIASYSESFRPVVEYVTWMKDLGIAWNITVSEELVLVRPIRVGLSAATSNITVGSTGGLVIRQGDGKALVAKATGGYPAVVTSQNGGYTINLAGTNYTVGDYLRFIPLKSSILSVGNDQVGNAYNQFRGIITIRRSAWSGRVWMVNELELEDYLKGIAEVPESWPMEARKAQVVAARTFALRRISEPRADIFDIYDDTRDQVYYGYNYETGKPGITTAVETTRGMAVLYGGRPALTYYHSDSGGATDNVEDIWNKGNPNLAIPYLKGIADPYAKPVTWTVTLPQQYVEERFSDQLRSVGAISETVVDMVVEERLPSGRMKSIALVTSTGKRASMDIATFDYLTDSNYVKSMNFTVGKTGSANAPDFVLDGRGNGHGIGLSQWSAYNMANQGQTFDQILRFFYSGVSIGMA</sequence>
<evidence type="ECO:0000259" key="2">
    <source>
        <dbReference type="Pfam" id="PF08486"/>
    </source>
</evidence>
<evidence type="ECO:0000256" key="1">
    <source>
        <dbReference type="SAM" id="SignalP"/>
    </source>
</evidence>
<dbReference type="InterPro" id="IPR013693">
    <property type="entry name" value="SpoIID/LytB_N"/>
</dbReference>
<evidence type="ECO:0000313" key="4">
    <source>
        <dbReference type="Proteomes" id="UP000176651"/>
    </source>
</evidence>
<dbReference type="Gene3D" id="2.60.40.10">
    <property type="entry name" value="Immunoglobulins"/>
    <property type="match status" value="3"/>
</dbReference>
<dbReference type="InterPro" id="IPR013486">
    <property type="entry name" value="SpoIID/LytB"/>
</dbReference>
<evidence type="ECO:0000313" key="3">
    <source>
        <dbReference type="EMBL" id="OGB74289.1"/>
    </source>
</evidence>
<dbReference type="STRING" id="1798535.A2V68_00820"/>
<feature type="domain" description="Sporulation stage II protein D amidase enhancer LytB N-terminal" evidence="2">
    <location>
        <begin position="512"/>
        <end position="600"/>
    </location>
</feature>
<dbReference type="EMBL" id="META01000003">
    <property type="protein sequence ID" value="OGB74289.1"/>
    <property type="molecule type" value="Genomic_DNA"/>
</dbReference>
<dbReference type="NCBIfam" id="TIGR02669">
    <property type="entry name" value="SpoIID_LytB"/>
    <property type="match status" value="1"/>
</dbReference>
<accession>A0A1F4NS99</accession>
<protein>
    <recommendedName>
        <fullName evidence="2">Sporulation stage II protein D amidase enhancer LytB N-terminal domain-containing protein</fullName>
    </recommendedName>
</protein>
<dbReference type="Proteomes" id="UP000176651">
    <property type="component" value="Unassembled WGS sequence"/>
</dbReference>
<dbReference type="AlphaFoldDB" id="A0A1F4NS99"/>
<feature type="signal peptide" evidence="1">
    <location>
        <begin position="1"/>
        <end position="19"/>
    </location>
</feature>
<reference evidence="3 4" key="1">
    <citation type="journal article" date="2016" name="Nat. Commun.">
        <title>Thousands of microbial genomes shed light on interconnected biogeochemical processes in an aquifer system.</title>
        <authorList>
            <person name="Anantharaman K."/>
            <person name="Brown C.T."/>
            <person name="Hug L.A."/>
            <person name="Sharon I."/>
            <person name="Castelle C.J."/>
            <person name="Probst A.J."/>
            <person name="Thomas B.C."/>
            <person name="Singh A."/>
            <person name="Wilkins M.J."/>
            <person name="Karaoz U."/>
            <person name="Brodie E.L."/>
            <person name="Williams K.H."/>
            <person name="Hubbard S.S."/>
            <person name="Banfield J.F."/>
        </authorList>
    </citation>
    <scope>NUCLEOTIDE SEQUENCE [LARGE SCALE GENOMIC DNA]</scope>
</reference>
<feature type="chain" id="PRO_5009512973" description="Sporulation stage II protein D amidase enhancer LytB N-terminal domain-containing protein" evidence="1">
    <location>
        <begin position="20"/>
        <end position="781"/>
    </location>
</feature>